<dbReference type="InterPro" id="IPR015422">
    <property type="entry name" value="PyrdxlP-dep_Trfase_small"/>
</dbReference>
<comment type="pathway">
    <text evidence="2">Amino-acid biosynthesis; L-serine biosynthesis; L-serine from 3-phospho-D-glycerate: step 2/3.</text>
</comment>
<keyword evidence="10" id="KW-0718">Serine biosynthesis</keyword>
<dbReference type="InterPro" id="IPR015421">
    <property type="entry name" value="PyrdxlP-dep_Trfase_major"/>
</dbReference>
<dbReference type="InterPro" id="IPR015424">
    <property type="entry name" value="PyrdxlP-dep_Trfase"/>
</dbReference>
<comment type="catalytic activity">
    <reaction evidence="11">
        <text>O-phospho-L-serine + 2-oxoglutarate = 3-phosphooxypyruvate + L-glutamate</text>
        <dbReference type="Rhea" id="RHEA:14329"/>
        <dbReference type="ChEBI" id="CHEBI:16810"/>
        <dbReference type="ChEBI" id="CHEBI:18110"/>
        <dbReference type="ChEBI" id="CHEBI:29985"/>
        <dbReference type="ChEBI" id="CHEBI:57524"/>
        <dbReference type="EC" id="2.6.1.52"/>
    </reaction>
</comment>
<dbReference type="PANTHER" id="PTHR21152:SF40">
    <property type="entry name" value="ALANINE--GLYOXYLATE AMINOTRANSFERASE"/>
    <property type="match status" value="1"/>
</dbReference>
<evidence type="ECO:0000256" key="1">
    <source>
        <dbReference type="ARBA" id="ARBA00001933"/>
    </source>
</evidence>
<reference evidence="13 14" key="1">
    <citation type="journal article" date="2013" name="Appl. Environ. Microbiol.">
        <title>Genome analysis suggests that the soil oligotrophic bacterium Agromonas oligotrophica (Bradyrhizobium oligotrophicum) is a nitrogen-fixing symbiont of Aeschynomene indica.</title>
        <authorList>
            <person name="Okubo T."/>
            <person name="Fukushima S."/>
            <person name="Itakura M."/>
            <person name="Oshima K."/>
            <person name="Longtonglang A."/>
            <person name="Teaumroong N."/>
            <person name="Mitsui H."/>
            <person name="Hattori M."/>
            <person name="Hattori R."/>
            <person name="Hattori T."/>
            <person name="Minamisawa K."/>
        </authorList>
    </citation>
    <scope>NUCLEOTIDE SEQUENCE [LARGE SCALE GENOMIC DNA]</scope>
    <source>
        <strain evidence="13 14">S58</strain>
    </source>
</reference>
<evidence type="ECO:0000256" key="10">
    <source>
        <dbReference type="ARBA" id="ARBA00023299"/>
    </source>
</evidence>
<dbReference type="Gene3D" id="3.40.640.10">
    <property type="entry name" value="Type I PLP-dependent aspartate aminotransferase-like (Major domain)"/>
    <property type="match status" value="1"/>
</dbReference>
<dbReference type="Proteomes" id="UP000011841">
    <property type="component" value="Chromosome"/>
</dbReference>
<evidence type="ECO:0000256" key="8">
    <source>
        <dbReference type="ARBA" id="ARBA00022679"/>
    </source>
</evidence>
<evidence type="ECO:0000313" key="13">
    <source>
        <dbReference type="EMBL" id="BAM92102.1"/>
    </source>
</evidence>
<evidence type="ECO:0000256" key="4">
    <source>
        <dbReference type="ARBA" id="ARBA00013030"/>
    </source>
</evidence>
<dbReference type="GeneID" id="301819830"/>
<dbReference type="PIRSF" id="PIRSF000525">
    <property type="entry name" value="SerC"/>
    <property type="match status" value="1"/>
</dbReference>
<dbReference type="UniPathway" id="UPA00135">
    <property type="reaction ID" value="UER00197"/>
</dbReference>
<dbReference type="FunFam" id="3.40.640.10:FF:000144">
    <property type="entry name" value="Phosphoserine aminotransferase"/>
    <property type="match status" value="1"/>
</dbReference>
<dbReference type="NCBIfam" id="NF002841">
    <property type="entry name" value="PRK03080.1-2"/>
    <property type="match status" value="1"/>
</dbReference>
<dbReference type="InterPro" id="IPR006271">
    <property type="entry name" value="Pser_aminoTfrase_methanosarc"/>
</dbReference>
<name>M4ZE52_9BRAD</name>
<evidence type="ECO:0000256" key="12">
    <source>
        <dbReference type="SAM" id="MobiDB-lite"/>
    </source>
</evidence>
<keyword evidence="5" id="KW-0963">Cytoplasm</keyword>
<dbReference type="NCBIfam" id="TIGR01365">
    <property type="entry name" value="serC_2"/>
    <property type="match status" value="1"/>
</dbReference>
<dbReference type="EMBL" id="AP012603">
    <property type="protein sequence ID" value="BAM92102.1"/>
    <property type="molecule type" value="Genomic_DNA"/>
</dbReference>
<dbReference type="Gene3D" id="3.90.1150.10">
    <property type="entry name" value="Aspartate Aminotransferase, domain 1"/>
    <property type="match status" value="1"/>
</dbReference>
<evidence type="ECO:0000256" key="11">
    <source>
        <dbReference type="ARBA" id="ARBA00049007"/>
    </source>
</evidence>
<dbReference type="AlphaFoldDB" id="M4ZE52"/>
<dbReference type="eggNOG" id="COG1932">
    <property type="taxonomic scope" value="Bacteria"/>
</dbReference>
<dbReference type="EC" id="2.6.1.52" evidence="4"/>
<comment type="cofactor">
    <cofactor evidence="1">
        <name>pyridoxal 5'-phosphate</name>
        <dbReference type="ChEBI" id="CHEBI:597326"/>
    </cofactor>
</comment>
<feature type="region of interest" description="Disordered" evidence="12">
    <location>
        <begin position="1"/>
        <end position="31"/>
    </location>
</feature>
<dbReference type="GO" id="GO:0006564">
    <property type="term" value="P:L-serine biosynthetic process"/>
    <property type="evidence" value="ECO:0007669"/>
    <property type="project" value="UniProtKB-KW"/>
</dbReference>
<dbReference type="RefSeq" id="WP_015669186.1">
    <property type="nucleotide sequence ID" value="NC_020453.1"/>
</dbReference>
<dbReference type="KEGG" id="aol:S58_61270"/>
<comment type="similarity">
    <text evidence="3">Belongs to the class-V pyridoxal-phosphate-dependent aminotransferase family. SerC subfamily.</text>
</comment>
<dbReference type="PATRIC" id="fig|1245469.3.peg.6259"/>
<organism evidence="13 14">
    <name type="scientific">Bradyrhizobium oligotrophicum S58</name>
    <dbReference type="NCBI Taxonomy" id="1245469"/>
    <lineage>
        <taxon>Bacteria</taxon>
        <taxon>Pseudomonadati</taxon>
        <taxon>Pseudomonadota</taxon>
        <taxon>Alphaproteobacteria</taxon>
        <taxon>Hyphomicrobiales</taxon>
        <taxon>Nitrobacteraceae</taxon>
        <taxon>Bradyrhizobium</taxon>
    </lineage>
</organism>
<dbReference type="GO" id="GO:0019265">
    <property type="term" value="P:glycine biosynthetic process, by transamination of glyoxylate"/>
    <property type="evidence" value="ECO:0007669"/>
    <property type="project" value="TreeGrafter"/>
</dbReference>
<keyword evidence="9" id="KW-0663">Pyridoxal phosphate</keyword>
<evidence type="ECO:0000256" key="2">
    <source>
        <dbReference type="ARBA" id="ARBA00005099"/>
    </source>
</evidence>
<dbReference type="GO" id="GO:0004648">
    <property type="term" value="F:O-phospho-L-serine:2-oxoglutarate aminotransferase activity"/>
    <property type="evidence" value="ECO:0007669"/>
    <property type="project" value="UniProtKB-EC"/>
</dbReference>
<sequence>MTAAKPSQRPVVPHFSSGPCAKRPGWTSENLKDAPLGRSHRAKIGKAKLKQAIELTRDVLEVPADYKIGIVPASDTGAVEMALWSLLGARPVTTIAWESFGEGWVSDIVKELKLKDVTKLHAGYGEIPDLSKVDQASDVVFTWNGTTSGVRVPNADWISASREGLTICDATSAAFAQALDWPKLDVVTFSWQKALGGEAAHGMLILSPRAVERLETYKPAWPLPKIFRLTKGGKLNAGIFEGETINTPSMLCVEDYLDALNWGKSIGGLKALIARADANTKVLADWKAKTPWIDFLAQDPAIRSNTSVCLKVVDPAITSLSADAQAEFAKKLVSLVEKENAGFDFAHYRDAPAGLRIWCGATVEASDVALLTQWIDWAFAQAKAALPKAA</sequence>
<dbReference type="OrthoDB" id="9772439at2"/>
<accession>M4ZE52</accession>
<evidence type="ECO:0000256" key="7">
    <source>
        <dbReference type="ARBA" id="ARBA00022605"/>
    </source>
</evidence>
<evidence type="ECO:0000256" key="5">
    <source>
        <dbReference type="ARBA" id="ARBA00022490"/>
    </source>
</evidence>
<gene>
    <name evidence="13" type="ORF">S58_61270</name>
</gene>
<dbReference type="STRING" id="1245469.S58_61270"/>
<dbReference type="PANTHER" id="PTHR21152">
    <property type="entry name" value="AMINOTRANSFERASE CLASS V"/>
    <property type="match status" value="1"/>
</dbReference>
<dbReference type="SUPFAM" id="SSF53383">
    <property type="entry name" value="PLP-dependent transferases"/>
    <property type="match status" value="1"/>
</dbReference>
<dbReference type="GO" id="GO:0004760">
    <property type="term" value="F:L-serine-pyruvate transaminase activity"/>
    <property type="evidence" value="ECO:0007669"/>
    <property type="project" value="TreeGrafter"/>
</dbReference>
<proteinExistence type="inferred from homology"/>
<dbReference type="GO" id="GO:0008453">
    <property type="term" value="F:alanine-glyoxylate transaminase activity"/>
    <property type="evidence" value="ECO:0007669"/>
    <property type="project" value="TreeGrafter"/>
</dbReference>
<keyword evidence="7" id="KW-0028">Amino-acid biosynthesis</keyword>
<evidence type="ECO:0000256" key="9">
    <source>
        <dbReference type="ARBA" id="ARBA00022898"/>
    </source>
</evidence>
<evidence type="ECO:0000256" key="6">
    <source>
        <dbReference type="ARBA" id="ARBA00022576"/>
    </source>
</evidence>
<dbReference type="InterPro" id="IPR022278">
    <property type="entry name" value="Pser_aminoTfrase"/>
</dbReference>
<dbReference type="CDD" id="cd01494">
    <property type="entry name" value="AAT_I"/>
    <property type="match status" value="1"/>
</dbReference>
<dbReference type="HOGENOM" id="CLU_040283_0_0_5"/>
<protein>
    <recommendedName>
        <fullName evidence="4">phosphoserine transaminase</fullName>
        <ecNumber evidence="4">2.6.1.52</ecNumber>
    </recommendedName>
</protein>
<evidence type="ECO:0000313" key="14">
    <source>
        <dbReference type="Proteomes" id="UP000011841"/>
    </source>
</evidence>
<keyword evidence="6 13" id="KW-0032">Aminotransferase</keyword>
<keyword evidence="14" id="KW-1185">Reference proteome</keyword>
<keyword evidence="8 13" id="KW-0808">Transferase</keyword>
<evidence type="ECO:0000256" key="3">
    <source>
        <dbReference type="ARBA" id="ARBA00006904"/>
    </source>
</evidence>